<accession>A0A1J4KEZ8</accession>
<keyword evidence="3" id="KW-1185">Reference proteome</keyword>
<reference evidence="2" key="1">
    <citation type="submission" date="2016-10" db="EMBL/GenBank/DDBJ databases">
        <authorList>
            <person name="Benchimol M."/>
            <person name="Almeida L.G."/>
            <person name="Vasconcelos A.T."/>
            <person name="Perreira-Neves A."/>
            <person name="Rosa I.A."/>
            <person name="Tasca T."/>
            <person name="Bogo M.R."/>
            <person name="de Souza W."/>
        </authorList>
    </citation>
    <scope>NUCLEOTIDE SEQUENCE [LARGE SCALE GENOMIC DNA]</scope>
    <source>
        <strain evidence="2">K</strain>
    </source>
</reference>
<name>A0A1J4KEZ8_9EUKA</name>
<feature type="compositionally biased region" description="Basic and acidic residues" evidence="1">
    <location>
        <begin position="69"/>
        <end position="89"/>
    </location>
</feature>
<proteinExistence type="predicted"/>
<evidence type="ECO:0000256" key="1">
    <source>
        <dbReference type="SAM" id="MobiDB-lite"/>
    </source>
</evidence>
<dbReference type="EMBL" id="MLAK01000682">
    <property type="protein sequence ID" value="OHT07957.1"/>
    <property type="molecule type" value="Genomic_DNA"/>
</dbReference>
<dbReference type="AlphaFoldDB" id="A0A1J4KEZ8"/>
<dbReference type="GeneID" id="94826990"/>
<feature type="region of interest" description="Disordered" evidence="1">
    <location>
        <begin position="69"/>
        <end position="101"/>
    </location>
</feature>
<evidence type="ECO:0000313" key="2">
    <source>
        <dbReference type="EMBL" id="OHT07957.1"/>
    </source>
</evidence>
<sequence length="101" mass="11753">MTNIFFMIFAYVGHSTHQQNIASFLLDLQEGKLCQEAFELGLEEIYKRSYGEKPADVFPVADLKPFEFKGRKEEEEKGKEKTEEKKETTPEEVAEEKEKTD</sequence>
<organism evidence="2 3">
    <name type="scientific">Tritrichomonas foetus</name>
    <dbReference type="NCBI Taxonomy" id="1144522"/>
    <lineage>
        <taxon>Eukaryota</taxon>
        <taxon>Metamonada</taxon>
        <taxon>Parabasalia</taxon>
        <taxon>Tritrichomonadida</taxon>
        <taxon>Tritrichomonadidae</taxon>
        <taxon>Tritrichomonas</taxon>
    </lineage>
</organism>
<protein>
    <submittedName>
        <fullName evidence="2">Uncharacterized protein</fullName>
    </submittedName>
</protein>
<dbReference type="VEuPathDB" id="TrichDB:TRFO_05093"/>
<evidence type="ECO:0000313" key="3">
    <source>
        <dbReference type="Proteomes" id="UP000179807"/>
    </source>
</evidence>
<comment type="caution">
    <text evidence="2">The sequence shown here is derived from an EMBL/GenBank/DDBJ whole genome shotgun (WGS) entry which is preliminary data.</text>
</comment>
<dbReference type="RefSeq" id="XP_068361093.1">
    <property type="nucleotide sequence ID" value="XM_068492286.1"/>
</dbReference>
<gene>
    <name evidence="2" type="ORF">TRFO_05093</name>
</gene>
<dbReference type="Proteomes" id="UP000179807">
    <property type="component" value="Unassembled WGS sequence"/>
</dbReference>